<dbReference type="Pfam" id="PF10543">
    <property type="entry name" value="ORF6N"/>
    <property type="match status" value="1"/>
</dbReference>
<dbReference type="Pfam" id="PF02498">
    <property type="entry name" value="Bro-N"/>
    <property type="match status" value="1"/>
</dbReference>
<evidence type="ECO:0000259" key="2">
    <source>
        <dbReference type="Pfam" id="PF10543"/>
    </source>
</evidence>
<dbReference type="KEGG" id="cch:Cag_1121"/>
<organism evidence="3">
    <name type="scientific">Chlorobium chlorochromatii (strain CaD3)</name>
    <dbReference type="NCBI Taxonomy" id="340177"/>
    <lineage>
        <taxon>Bacteria</taxon>
        <taxon>Pseudomonadati</taxon>
        <taxon>Chlorobiota</taxon>
        <taxon>Chlorobiia</taxon>
        <taxon>Chlorobiales</taxon>
        <taxon>Chlorobiaceae</taxon>
        <taxon>Chlorobium/Pelodictyon group</taxon>
        <taxon>Chlorobium</taxon>
    </lineage>
</organism>
<dbReference type="AlphaFoldDB" id="Q3ARJ2"/>
<feature type="domain" description="KilA-N DNA-binding" evidence="2">
    <location>
        <begin position="132"/>
        <end position="215"/>
    </location>
</feature>
<dbReference type="InterPro" id="IPR003497">
    <property type="entry name" value="BRO_N_domain"/>
</dbReference>
<feature type="domain" description="Bro-N" evidence="1">
    <location>
        <begin position="16"/>
        <end position="103"/>
    </location>
</feature>
<reference evidence="3" key="1">
    <citation type="submission" date="2005-08" db="EMBL/GenBank/DDBJ databases">
        <title>Complete sequence of Chlorobium chlorochromatii CaD3.</title>
        <authorList>
            <person name="Copeland A."/>
            <person name="Lucas S."/>
            <person name="Lapidus A."/>
            <person name="Barry K."/>
            <person name="Detter J.C."/>
            <person name="Glavina T."/>
            <person name="Hammon N."/>
            <person name="Israni S."/>
            <person name="Pitluck S."/>
            <person name="Bryant D."/>
            <person name="Schmutz J."/>
            <person name="Larimer F."/>
            <person name="Land M."/>
            <person name="Kyrpides N."/>
            <person name="Ivanova N."/>
            <person name="Richardson P."/>
        </authorList>
    </citation>
    <scope>NUCLEOTIDE SEQUENCE [LARGE SCALE GENOMIC DNA]</scope>
    <source>
        <strain evidence="3">CaD3</strain>
    </source>
</reference>
<evidence type="ECO:0000259" key="1">
    <source>
        <dbReference type="Pfam" id="PF02498"/>
    </source>
</evidence>
<dbReference type="STRING" id="340177.Cag_1121"/>
<dbReference type="eggNOG" id="COG3645">
    <property type="taxonomic scope" value="Bacteria"/>
</dbReference>
<name>Q3ARJ2_CHLCH</name>
<dbReference type="EMBL" id="CP000108">
    <property type="protein sequence ID" value="ABB28383.1"/>
    <property type="molecule type" value="Genomic_DNA"/>
</dbReference>
<protein>
    <submittedName>
        <fullName evidence="3">Uncharacterized protein</fullName>
    </submittedName>
</protein>
<proteinExistence type="predicted"/>
<gene>
    <name evidence="3" type="ordered locus">Cag_1121</name>
</gene>
<accession>Q3ARJ2</accession>
<dbReference type="InterPro" id="IPR018873">
    <property type="entry name" value="KilA-N_DNA-bd_domain"/>
</dbReference>
<dbReference type="eggNOG" id="COG1502">
    <property type="taxonomic scope" value="Bacteria"/>
</dbReference>
<dbReference type="HOGENOM" id="CLU_055403_0_1_10"/>
<sequence>MANELSHQHIGLFEKIRQTDENGNEFWSARDLSKVLEYSEFRHFLPVIERGKEACINSGQQIADHFEDILEMITTDKTEHREIEGIKLSRYACYLIVQNADHGKEVVALGQTYFANLSNIQLLNKSRISKFIYTIEGQQIILDRDLAMLYQTDTRTLKQAVKRNIERFPSDFMFELSEQQIETMVSQLVIPSKSYFGGAKPFAFTEQGVAMLSAVLRTSVAVEISLQIIRAFVEMRKMINNNALILQRIDRIEIKQIETEQKFEQLFQALEQKNSKPQQGVFYKDSIFDAHSFVCDLIRQAQTSVILIDNYVDDTILTILSKRKNGVRATIYTSKKDKQLELDIKKYNSQYPEIMVIEFKEAHDRFLIIYEKELYHFGASLKDLGKKWFAFSRMDSFVNEVLAKLKNNGNNE</sequence>
<evidence type="ECO:0000313" key="3">
    <source>
        <dbReference type="EMBL" id="ABB28383.1"/>
    </source>
</evidence>